<reference evidence="2 3" key="1">
    <citation type="submission" date="2014-10" db="EMBL/GenBank/DDBJ databases">
        <title>Draft genome of the hookworm Ancylostoma caninum.</title>
        <authorList>
            <person name="Mitreva M."/>
        </authorList>
    </citation>
    <scope>NUCLEOTIDE SEQUENCE [LARGE SCALE GENOMIC DNA]</scope>
    <source>
        <strain evidence="2 3">Baltimore</strain>
    </source>
</reference>
<evidence type="ECO:0000313" key="3">
    <source>
        <dbReference type="Proteomes" id="UP000252519"/>
    </source>
</evidence>
<gene>
    <name evidence="2" type="ORF">ANCCAN_04092</name>
</gene>
<comment type="caution">
    <text evidence="2">The sequence shown here is derived from an EMBL/GenBank/DDBJ whole genome shotgun (WGS) entry which is preliminary data.</text>
</comment>
<proteinExistence type="predicted"/>
<keyword evidence="3" id="KW-1185">Reference proteome</keyword>
<dbReference type="Proteomes" id="UP000252519">
    <property type="component" value="Unassembled WGS sequence"/>
</dbReference>
<feature type="region of interest" description="Disordered" evidence="1">
    <location>
        <begin position="1"/>
        <end position="90"/>
    </location>
</feature>
<name>A0A368H3L8_ANCCA</name>
<organism evidence="2 3">
    <name type="scientific">Ancylostoma caninum</name>
    <name type="common">Dog hookworm</name>
    <dbReference type="NCBI Taxonomy" id="29170"/>
    <lineage>
        <taxon>Eukaryota</taxon>
        <taxon>Metazoa</taxon>
        <taxon>Ecdysozoa</taxon>
        <taxon>Nematoda</taxon>
        <taxon>Chromadorea</taxon>
        <taxon>Rhabditida</taxon>
        <taxon>Rhabditina</taxon>
        <taxon>Rhabditomorpha</taxon>
        <taxon>Strongyloidea</taxon>
        <taxon>Ancylostomatidae</taxon>
        <taxon>Ancylostomatinae</taxon>
        <taxon>Ancylostoma</taxon>
    </lineage>
</organism>
<evidence type="ECO:0000313" key="2">
    <source>
        <dbReference type="EMBL" id="RCN49847.1"/>
    </source>
</evidence>
<evidence type="ECO:0000256" key="1">
    <source>
        <dbReference type="SAM" id="MobiDB-lite"/>
    </source>
</evidence>
<dbReference type="OrthoDB" id="5849170at2759"/>
<accession>A0A368H3L8</accession>
<protein>
    <submittedName>
        <fullName evidence="2">Uncharacterized protein</fullName>
    </submittedName>
</protein>
<sequence length="90" mass="10423">MTSFFKKLVDGRNRSKSPQKQIPHYQTRYVYGPPPHEDHYSIAPRNNDYSSNDYSQLPPVCYLPLPPSPLAQRHNDSRLSMHHSNQSNVS</sequence>
<dbReference type="AlphaFoldDB" id="A0A368H3L8"/>
<dbReference type="EMBL" id="JOJR01000029">
    <property type="protein sequence ID" value="RCN49847.1"/>
    <property type="molecule type" value="Genomic_DNA"/>
</dbReference>